<organism evidence="1 2">
    <name type="scientific">Aminipila terrae</name>
    <dbReference type="NCBI Taxonomy" id="2697030"/>
    <lineage>
        <taxon>Bacteria</taxon>
        <taxon>Bacillati</taxon>
        <taxon>Bacillota</taxon>
        <taxon>Clostridia</taxon>
        <taxon>Peptostreptococcales</taxon>
        <taxon>Anaerovoracaceae</taxon>
        <taxon>Aminipila</taxon>
    </lineage>
</organism>
<dbReference type="EMBL" id="CP047591">
    <property type="protein sequence ID" value="QHI73092.1"/>
    <property type="molecule type" value="Genomic_DNA"/>
</dbReference>
<proteinExistence type="predicted"/>
<reference evidence="1 2" key="1">
    <citation type="submission" date="2020-01" db="EMBL/GenBank/DDBJ databases">
        <title>Genomic analysis of Aminipila sp. CBA3637.</title>
        <authorList>
            <person name="Kim Y.B."/>
            <person name="Roh S.W."/>
        </authorList>
    </citation>
    <scope>NUCLEOTIDE SEQUENCE [LARGE SCALE GENOMIC DNA]</scope>
    <source>
        <strain evidence="1 2">CBA3637</strain>
    </source>
</reference>
<protein>
    <submittedName>
        <fullName evidence="1">WYL domain-containing protein</fullName>
    </submittedName>
</protein>
<evidence type="ECO:0000313" key="2">
    <source>
        <dbReference type="Proteomes" id="UP000463883"/>
    </source>
</evidence>
<evidence type="ECO:0000313" key="1">
    <source>
        <dbReference type="EMBL" id="QHI73092.1"/>
    </source>
</evidence>
<dbReference type="AlphaFoldDB" id="A0A6P1MGB3"/>
<dbReference type="Proteomes" id="UP000463883">
    <property type="component" value="Chromosome"/>
</dbReference>
<keyword evidence="2" id="KW-1185">Reference proteome</keyword>
<name>A0A6P1MGB3_9FIRM</name>
<gene>
    <name evidence="1" type="ORF">Ami3637_12385</name>
</gene>
<dbReference type="RefSeq" id="WP_162362859.1">
    <property type="nucleotide sequence ID" value="NZ_CP047591.1"/>
</dbReference>
<accession>A0A6P1MGB3</accession>
<dbReference type="KEGG" id="amic:Ami3637_12385"/>
<sequence>MLFSEIYSAYYNAVAHLISKAIDGDLNEKTASDLIRDSAFSESFVYILNAIKNEEWQVINKELKTPIKHKPSMPLTTLQLSFLKAISLDARFALFSEGIKGLEGIAPLYVDKDFYYTDIIKDGDPYESDEYRKNFKTVLQALTDKRKLLVSFKSGKGHTHKNTYVPRKLEYSQKDDKFRLICKGNYKMVVINLARITNCQLGEHFEEAAIKPYNRKKSSVVLEIIDERNALERSMLHFANFEKETKQIEKDIYQMKIIYNGEDETEVLIRVLSFGPMLKVLEPKAFTDQIKQRLSNQEKLRVL</sequence>